<sequence length="495" mass="53412">MSLGREPGHQAAPRGSSVYPTQPTRVPRAVSSAAPFAGPFLRPGFAPIASALAFGAAARTDCERPLAFFLGEATMDGDRGVRKRSTAGGGPDIAFRGGRVDAAEANQPGVPEPQQDLDSYIASFVRQGFTQTEMIGLVACGHTFCGVQHDPFPDIVPELNDPTSTESVQHFDTTNTHLITLLRRNISREKLRILSTIPLTATNEYLAAVGMLSTMLTFAKDPDLFASTCANLLARMLDTVPEGVQLTEVITPSPVKPHGMLLTLNNDTLELSGRLRVIIRSVSHISMLTSRSFGTWRRTRIVPCTFSGTTMLAVHTTSPVTLPFETVDTNFGRTSSAWYNFTSISGPFLALDPVAGITTMGFAVNDKLEDQGGVGFAVDDRVVFSKSSCRTSTSQTDLTARYDVAVRNGTTPTRVYLEQDTFDDVPLPIILETDFPPLAQPITPNAAYSIWSVNVSVYLDNPFDLVAYGIGAEIDGVKITDNGQHFLNDLPLCCS</sequence>
<dbReference type="EMBL" id="JACAZI010000005">
    <property type="protein sequence ID" value="KAF7360029.1"/>
    <property type="molecule type" value="Genomic_DNA"/>
</dbReference>
<dbReference type="Proteomes" id="UP000620124">
    <property type="component" value="Unassembled WGS sequence"/>
</dbReference>
<evidence type="ECO:0000256" key="1">
    <source>
        <dbReference type="RuleBase" id="RU004241"/>
    </source>
</evidence>
<keyword evidence="2" id="KW-0560">Oxidoreductase</keyword>
<dbReference type="AlphaFoldDB" id="A0A8H6YJ98"/>
<dbReference type="Gene3D" id="1.10.420.10">
    <property type="entry name" value="Peroxidase, domain 2"/>
    <property type="match status" value="1"/>
</dbReference>
<organism evidence="5 6">
    <name type="scientific">Mycena venus</name>
    <dbReference type="NCBI Taxonomy" id="2733690"/>
    <lineage>
        <taxon>Eukaryota</taxon>
        <taxon>Fungi</taxon>
        <taxon>Dikarya</taxon>
        <taxon>Basidiomycota</taxon>
        <taxon>Agaricomycotina</taxon>
        <taxon>Agaricomycetes</taxon>
        <taxon>Agaricomycetidae</taxon>
        <taxon>Agaricales</taxon>
        <taxon>Marasmiineae</taxon>
        <taxon>Mycenaceae</taxon>
        <taxon>Mycena</taxon>
    </lineage>
</organism>
<feature type="region of interest" description="Disordered" evidence="3">
    <location>
        <begin position="1"/>
        <end position="26"/>
    </location>
</feature>
<dbReference type="OrthoDB" id="2144714at2759"/>
<name>A0A8H6YJ98_9AGAR</name>
<accession>A0A8H6YJ98</accession>
<gene>
    <name evidence="5" type="ORF">MVEN_00730600</name>
</gene>
<evidence type="ECO:0000259" key="4">
    <source>
        <dbReference type="PROSITE" id="PS50873"/>
    </source>
</evidence>
<keyword evidence="6" id="KW-1185">Reference proteome</keyword>
<dbReference type="SUPFAM" id="SSF48113">
    <property type="entry name" value="Heme-dependent peroxidases"/>
    <property type="match status" value="1"/>
</dbReference>
<evidence type="ECO:0000313" key="5">
    <source>
        <dbReference type="EMBL" id="KAF7360029.1"/>
    </source>
</evidence>
<protein>
    <recommendedName>
        <fullName evidence="2">Peroxidase</fullName>
        <ecNumber evidence="2">1.11.1.-</ecNumber>
    </recommendedName>
</protein>
<comment type="caution">
    <text evidence="5">The sequence shown here is derived from an EMBL/GenBank/DDBJ whole genome shotgun (WGS) entry which is preliminary data.</text>
</comment>
<keyword evidence="2 5" id="KW-0575">Peroxidase</keyword>
<dbReference type="GO" id="GO:0046872">
    <property type="term" value="F:metal ion binding"/>
    <property type="evidence" value="ECO:0007669"/>
    <property type="project" value="UniProtKB-UniRule"/>
</dbReference>
<dbReference type="InterPro" id="IPR010255">
    <property type="entry name" value="Haem_peroxidase_sf"/>
</dbReference>
<dbReference type="GO" id="GO:0020037">
    <property type="term" value="F:heme binding"/>
    <property type="evidence" value="ECO:0007669"/>
    <property type="project" value="UniProtKB-UniRule"/>
</dbReference>
<evidence type="ECO:0000256" key="2">
    <source>
        <dbReference type="RuleBase" id="RU363051"/>
    </source>
</evidence>
<dbReference type="Pfam" id="PF00141">
    <property type="entry name" value="peroxidase"/>
    <property type="match status" value="1"/>
</dbReference>
<dbReference type="InterPro" id="IPR002016">
    <property type="entry name" value="Haem_peroxidase"/>
</dbReference>
<proteinExistence type="inferred from homology"/>
<dbReference type="PROSITE" id="PS50873">
    <property type="entry name" value="PEROXIDASE_4"/>
    <property type="match status" value="1"/>
</dbReference>
<evidence type="ECO:0000313" key="6">
    <source>
        <dbReference type="Proteomes" id="UP000620124"/>
    </source>
</evidence>
<reference evidence="5" key="1">
    <citation type="submission" date="2020-05" db="EMBL/GenBank/DDBJ databases">
        <title>Mycena genomes resolve the evolution of fungal bioluminescence.</title>
        <authorList>
            <person name="Tsai I.J."/>
        </authorList>
    </citation>
    <scope>NUCLEOTIDE SEQUENCE</scope>
    <source>
        <strain evidence="5">CCC161011</strain>
    </source>
</reference>
<dbReference type="GO" id="GO:0006979">
    <property type="term" value="P:response to oxidative stress"/>
    <property type="evidence" value="ECO:0007669"/>
    <property type="project" value="InterPro"/>
</dbReference>
<dbReference type="GO" id="GO:0004601">
    <property type="term" value="F:peroxidase activity"/>
    <property type="evidence" value="ECO:0007669"/>
    <property type="project" value="UniProtKB-KW"/>
</dbReference>
<dbReference type="EC" id="1.11.1.-" evidence="2"/>
<feature type="domain" description="Plant heme peroxidase family profile" evidence="4">
    <location>
        <begin position="67"/>
        <end position="283"/>
    </location>
</feature>
<evidence type="ECO:0000256" key="3">
    <source>
        <dbReference type="SAM" id="MobiDB-lite"/>
    </source>
</evidence>
<comment type="similarity">
    <text evidence="1">Belongs to the peroxidase family.</text>
</comment>